<dbReference type="EMBL" id="JBJQOH010000007">
    <property type="protein sequence ID" value="KAL3680135.1"/>
    <property type="molecule type" value="Genomic_DNA"/>
</dbReference>
<evidence type="ECO:0000256" key="1">
    <source>
        <dbReference type="SAM" id="MobiDB-lite"/>
    </source>
</evidence>
<dbReference type="Proteomes" id="UP001633002">
    <property type="component" value="Unassembled WGS sequence"/>
</dbReference>
<feature type="region of interest" description="Disordered" evidence="1">
    <location>
        <begin position="126"/>
        <end position="219"/>
    </location>
</feature>
<comment type="caution">
    <text evidence="2">The sequence shown here is derived from an EMBL/GenBank/DDBJ whole genome shotgun (WGS) entry which is preliminary data.</text>
</comment>
<sequence length="219" mass="24342">MFSRQSVEKMMFPLPWDIRFTTKDLKSRAVPVWLELNNVHPGLMNFGLNMLRMIGPIIYAAKNVETQRVNNHQGRGHFARVCPLNQKRSIALNGEGATRQAMGTQHGLGGQVQEGEDPTWEIRTKKASPSMAQNKDPQDHGSGSSSSQHRGQKGGLSWSNENIILRELVAIPKEKEHADQTEDQPDQLVGSKHMQDDRGKRLSSVGIIAPQATSGCKKQ</sequence>
<name>A0ABD3GPX0_9MARC</name>
<organism evidence="2 3">
    <name type="scientific">Riccia sorocarpa</name>
    <dbReference type="NCBI Taxonomy" id="122646"/>
    <lineage>
        <taxon>Eukaryota</taxon>
        <taxon>Viridiplantae</taxon>
        <taxon>Streptophyta</taxon>
        <taxon>Embryophyta</taxon>
        <taxon>Marchantiophyta</taxon>
        <taxon>Marchantiopsida</taxon>
        <taxon>Marchantiidae</taxon>
        <taxon>Marchantiales</taxon>
        <taxon>Ricciaceae</taxon>
        <taxon>Riccia</taxon>
    </lineage>
</organism>
<evidence type="ECO:0000313" key="3">
    <source>
        <dbReference type="Proteomes" id="UP001633002"/>
    </source>
</evidence>
<dbReference type="AlphaFoldDB" id="A0ABD3GPX0"/>
<evidence type="ECO:0008006" key="4">
    <source>
        <dbReference type="Google" id="ProtNLM"/>
    </source>
</evidence>
<reference evidence="2 3" key="1">
    <citation type="submission" date="2024-09" db="EMBL/GenBank/DDBJ databases">
        <title>Chromosome-scale assembly of Riccia sorocarpa.</title>
        <authorList>
            <person name="Paukszto L."/>
        </authorList>
    </citation>
    <scope>NUCLEOTIDE SEQUENCE [LARGE SCALE GENOMIC DNA]</scope>
    <source>
        <strain evidence="2">LP-2024</strain>
        <tissue evidence="2">Aerial parts of the thallus</tissue>
    </source>
</reference>
<feature type="compositionally biased region" description="Low complexity" evidence="1">
    <location>
        <begin position="140"/>
        <end position="149"/>
    </location>
</feature>
<accession>A0ABD3GPX0</accession>
<proteinExistence type="predicted"/>
<evidence type="ECO:0000313" key="2">
    <source>
        <dbReference type="EMBL" id="KAL3680135.1"/>
    </source>
</evidence>
<keyword evidence="3" id="KW-1185">Reference proteome</keyword>
<gene>
    <name evidence="2" type="ORF">R1sor_023091</name>
</gene>
<protein>
    <recommendedName>
        <fullName evidence="4">DUF4283 domain-containing protein</fullName>
    </recommendedName>
</protein>